<name>A6G8U6_9BACT</name>
<evidence type="ECO:0000256" key="3">
    <source>
        <dbReference type="ARBA" id="ARBA00023157"/>
    </source>
</evidence>
<evidence type="ECO:0000313" key="5">
    <source>
        <dbReference type="Proteomes" id="UP000005801"/>
    </source>
</evidence>
<organism evidence="4 5">
    <name type="scientific">Plesiocystis pacifica SIR-1</name>
    <dbReference type="NCBI Taxonomy" id="391625"/>
    <lineage>
        <taxon>Bacteria</taxon>
        <taxon>Pseudomonadati</taxon>
        <taxon>Myxococcota</taxon>
        <taxon>Polyangia</taxon>
        <taxon>Nannocystales</taxon>
        <taxon>Nannocystaceae</taxon>
        <taxon>Plesiocystis</taxon>
    </lineage>
</organism>
<dbReference type="STRING" id="391625.PPSIR1_38866"/>
<dbReference type="InterPro" id="IPR016187">
    <property type="entry name" value="CTDL_fold"/>
</dbReference>
<dbReference type="InterPro" id="IPR016186">
    <property type="entry name" value="C-type_lectin-like/link_sf"/>
</dbReference>
<accession>A6G8U6</accession>
<proteinExistence type="predicted"/>
<dbReference type="EMBL" id="ABCS01000041">
    <property type="protein sequence ID" value="EDM77756.1"/>
    <property type="molecule type" value="Genomic_DNA"/>
</dbReference>
<evidence type="ECO:0000313" key="4">
    <source>
        <dbReference type="EMBL" id="EDM77756.1"/>
    </source>
</evidence>
<comment type="caution">
    <text evidence="4">The sequence shown here is derived from an EMBL/GenBank/DDBJ whole genome shotgun (WGS) entry which is preliminary data.</text>
</comment>
<evidence type="ECO:0000256" key="1">
    <source>
        <dbReference type="ARBA" id="ARBA00022729"/>
    </source>
</evidence>
<dbReference type="OrthoDB" id="5385104at2"/>
<dbReference type="PANTHER" id="PTHR38934">
    <property type="entry name" value="HYPHALLY REGULATED CELL WALL PROTEIN 1"/>
    <property type="match status" value="1"/>
</dbReference>
<dbReference type="PROSITE" id="PS51257">
    <property type="entry name" value="PROKAR_LIPOPROTEIN"/>
    <property type="match status" value="1"/>
</dbReference>
<dbReference type="Pfam" id="PF13948">
    <property type="entry name" value="DUF4215"/>
    <property type="match status" value="1"/>
</dbReference>
<protein>
    <submittedName>
        <fullName evidence="4">Putative lipoprotein</fullName>
    </submittedName>
</protein>
<dbReference type="PANTHER" id="PTHR38934:SF6">
    <property type="entry name" value="CHROMOSOME UNDETERMINED SCAFFOLD_176, WHOLE GENOME SHOTGUN SEQUENCE"/>
    <property type="match status" value="1"/>
</dbReference>
<dbReference type="Gene3D" id="3.10.100.10">
    <property type="entry name" value="Mannose-Binding Protein A, subunit A"/>
    <property type="match status" value="1"/>
</dbReference>
<sequence length="410" mass="42301">MRKTSLLLILVLISCFEIDPQHGPATMGVGGEDCGDGILDEDEECDDGLFNAANATCTPLCTVQVCGDGFVGPGEACDDGDDDDDDGCTNSCALPTCGDANVDPGEECDDGDDDNTDACLNTCLNAACGDGFVREGVEQCDDANLSDTDACLTSCVDAACGDGFVHEGVEQCDDGNASDSDACLSDCVAATCGDGLVQVGEESCDDGNDNDNDACLSTCQDATCGDGFVHAGEEECDDGNDDDNDLCATNCTLTSGLIFVTSEDFSGDLGGLTGADAACQQLAEAAGLTGDYLAWLSASPLSAPASRFVQSNALYRLVDGTPVAANWGDLVDDTLAAAINMDEFGATVGPHRVWTNTSSSGHYDTSSTCLGWHSEDGTGRAGHTNEVDKNWTSHAFHPCSFSAKLYCVQQ</sequence>
<dbReference type="AlphaFoldDB" id="A6G8U6"/>
<dbReference type="SUPFAM" id="SSF56436">
    <property type="entry name" value="C-type lectin-like"/>
    <property type="match status" value="1"/>
</dbReference>
<dbReference type="RefSeq" id="WP_006973141.1">
    <property type="nucleotide sequence ID" value="NZ_ABCS01000041.1"/>
</dbReference>
<dbReference type="InterPro" id="IPR011936">
    <property type="entry name" value="Myxo_disulph_rpt"/>
</dbReference>
<keyword evidence="4" id="KW-0449">Lipoprotein</keyword>
<keyword evidence="2" id="KW-0677">Repeat</keyword>
<gene>
    <name evidence="4" type="ORF">PPSIR1_38866</name>
</gene>
<dbReference type="eggNOG" id="COG5184">
    <property type="taxonomic scope" value="Bacteria"/>
</dbReference>
<keyword evidence="1" id="KW-0732">Signal</keyword>
<dbReference type="NCBIfam" id="TIGR02232">
    <property type="entry name" value="myxo_disulf_rpt"/>
    <property type="match status" value="5"/>
</dbReference>
<reference evidence="4 5" key="1">
    <citation type="submission" date="2007-06" db="EMBL/GenBank/DDBJ databases">
        <authorList>
            <person name="Shimkets L."/>
            <person name="Ferriera S."/>
            <person name="Johnson J."/>
            <person name="Kravitz S."/>
            <person name="Beeson K."/>
            <person name="Sutton G."/>
            <person name="Rogers Y.-H."/>
            <person name="Friedman R."/>
            <person name="Frazier M."/>
            <person name="Venter J.C."/>
        </authorList>
    </citation>
    <scope>NUCLEOTIDE SEQUENCE [LARGE SCALE GENOMIC DNA]</scope>
    <source>
        <strain evidence="4 5">SIR-1</strain>
    </source>
</reference>
<dbReference type="Proteomes" id="UP000005801">
    <property type="component" value="Unassembled WGS sequence"/>
</dbReference>
<keyword evidence="3" id="KW-1015">Disulfide bond</keyword>
<evidence type="ECO:0000256" key="2">
    <source>
        <dbReference type="ARBA" id="ARBA00022737"/>
    </source>
</evidence>
<keyword evidence="5" id="KW-1185">Reference proteome</keyword>